<evidence type="ECO:0008006" key="4">
    <source>
        <dbReference type="Google" id="ProtNLM"/>
    </source>
</evidence>
<proteinExistence type="predicted"/>
<gene>
    <name evidence="2" type="ORF">AERYTH_17050</name>
</gene>
<dbReference type="RefSeq" id="WP_067861058.1">
    <property type="nucleotide sequence ID" value="NZ_CP011502.1"/>
</dbReference>
<organism evidence="2 3">
    <name type="scientific">Aeromicrobium erythreum</name>
    <dbReference type="NCBI Taxonomy" id="2041"/>
    <lineage>
        <taxon>Bacteria</taxon>
        <taxon>Bacillati</taxon>
        <taxon>Actinomycetota</taxon>
        <taxon>Actinomycetes</taxon>
        <taxon>Propionibacteriales</taxon>
        <taxon>Nocardioidaceae</taxon>
        <taxon>Aeromicrobium</taxon>
    </lineage>
</organism>
<evidence type="ECO:0000256" key="1">
    <source>
        <dbReference type="SAM" id="SignalP"/>
    </source>
</evidence>
<evidence type="ECO:0000313" key="2">
    <source>
        <dbReference type="EMBL" id="ALX06284.1"/>
    </source>
</evidence>
<accession>A0A0U4CUK3</accession>
<evidence type="ECO:0000313" key="3">
    <source>
        <dbReference type="Proteomes" id="UP000067689"/>
    </source>
</evidence>
<keyword evidence="1" id="KW-0732">Signal</keyword>
<dbReference type="PATRIC" id="fig|2041.4.peg.3565"/>
<name>A0A0U4CUK3_9ACTN</name>
<dbReference type="AlphaFoldDB" id="A0A0U4CUK3"/>
<keyword evidence="3" id="KW-1185">Reference proteome</keyword>
<dbReference type="EMBL" id="CP011502">
    <property type="protein sequence ID" value="ALX06284.1"/>
    <property type="molecule type" value="Genomic_DNA"/>
</dbReference>
<protein>
    <recommendedName>
        <fullName evidence="4">Lipoprotein</fullName>
    </recommendedName>
</protein>
<dbReference type="STRING" id="2041.AERYTH_17050"/>
<feature type="signal peptide" evidence="1">
    <location>
        <begin position="1"/>
        <end position="27"/>
    </location>
</feature>
<dbReference type="OrthoDB" id="9812120at2"/>
<reference evidence="2 3" key="1">
    <citation type="journal article" date="1991" name="Int. J. Syst. Bacteriol.">
        <title>Description of the erythromycin-producing bacterium Arthrobacter sp. strain NRRL B-3381 as Aeromicrobium erythreum gen. nov., sp. nov.</title>
        <authorList>
            <person name="Miller E.S."/>
            <person name="Woese C.R."/>
            <person name="Brenner S."/>
        </authorList>
    </citation>
    <scope>NUCLEOTIDE SEQUENCE [LARGE SCALE GENOMIC DNA]</scope>
    <source>
        <strain evidence="2 3">AR18</strain>
    </source>
</reference>
<dbReference type="Proteomes" id="UP000067689">
    <property type="component" value="Chromosome"/>
</dbReference>
<dbReference type="PROSITE" id="PS51257">
    <property type="entry name" value="PROKAR_LIPOPROTEIN"/>
    <property type="match status" value="1"/>
</dbReference>
<feature type="chain" id="PRO_5006847990" description="Lipoprotein" evidence="1">
    <location>
        <begin position="28"/>
        <end position="491"/>
    </location>
</feature>
<sequence>MRSRVTRSATVLTATLLLLSACTGGHDEDGDAATTFRTPSRAVDVVAGRTPAQNAVGTSRRLFERSDVAIVSARSARSQQRSVKVAARLGVPVLLVGPTTRAELDRLGVRTTLAVGPKDANWPDLPGRRLVGDDQADVDRAVARIPRTSPRDQDVVVLVHAPGADLTSVGTARAAGATVVGVKGGDPRADRRAIRALRDQPDAPVVGVGTTFRRGLGYEVTAVRRDLTQPGGGLLVFPGRHVVALYGHPGTPSLGLLGEQGTAATVRRAARLAREYQELSDQPVVPALEIIATVASSEAGDDGDYSAESSVRDLRPLVEAAEKAGQYVVIDLQPGRTDFLAQAKRYRSLLERPHVGLALDPEWRLARDQKHLTQIGSVGASEVNAVADWLAELTRERRLPQKLFVLHQFSTSMIRDRSTLDVGHPELSTVVHVDGQGTPGAKIGTWNTIRQGSPKGVHWGWKNFLDEDEPMLTVPQTWRDVRPRPDLVTYQ</sequence>
<dbReference type="KEGG" id="aer:AERYTH_17050"/>